<proteinExistence type="inferred from homology"/>
<feature type="signal peptide" evidence="4">
    <location>
        <begin position="1"/>
        <end position="20"/>
    </location>
</feature>
<evidence type="ECO:0000313" key="7">
    <source>
        <dbReference type="Proteomes" id="UP000708576"/>
    </source>
</evidence>
<sequence length="531" mass="61687">MNLRFSGLILAFFMASNLFSQERLTVAESSNYTQTSDYTQVMEIVEWLDEQSEFIRIEEVAETIEERKVPMLVIANPMIYSVEELKNDKRIVVYIQSNIHAGEVEGKEASLMLARDILKKENQKYLKDAIVLIVPNLNADGNEKRSDQNRTHQNGPKVVGIRYNGQNLDLNRDALKLESPEIRGVVSNILNKWDPSITVDCHTTNGSFHEEPITFTWMMNPNGDRQLINYMRDNMMPEVHKTLGDKYQTLNCYYGEFVDRLEPQKGWISYAAEPRYLVNYIGVRNRLAILNENYVYADYKSRVQGCYNLLWSILDYAVENKKEIKDLLQEADNRTIARAEQEAVKDSFAITYKGYPTPDSVTILAFEAEYSHTENGWKRYKKTDRKITVTAPYIADYFAESSISYPKAYVLNKPINEVVELLDIHGVKYSRLEQEATMHVEEFLFSKISPANRLNQGHYPNHIEGEWTQKEKIFSEGDILIPMNQPLANLISYLFEAKADDGLLKWNFFDRYIVPQWGSNYYPYPVYRVLD</sequence>
<feature type="active site" description="Proton donor/acceptor" evidence="3">
    <location>
        <position position="319"/>
    </location>
</feature>
<comment type="cofactor">
    <cofactor evidence="1">
        <name>Zn(2+)</name>
        <dbReference type="ChEBI" id="CHEBI:29105"/>
    </cofactor>
</comment>
<reference evidence="6 7" key="1">
    <citation type="journal article" date="2015" name="Int. J. Syst. Evol. Microbiol.">
        <title>Carboxylicivirga linearis sp. nov., isolated from a sea cucumber culture pond.</title>
        <authorList>
            <person name="Wang F.Q."/>
            <person name="Zhou Y.X."/>
            <person name="Lin X.Z."/>
            <person name="Chen G.J."/>
            <person name="Du Z.J."/>
        </authorList>
    </citation>
    <scope>NUCLEOTIDE SEQUENCE [LARGE SCALE GENOMIC DNA]</scope>
    <source>
        <strain evidence="6 7">FB218</strain>
    </source>
</reference>
<protein>
    <recommendedName>
        <fullName evidence="5">Peptidase M14 domain-containing protein</fullName>
    </recommendedName>
</protein>
<evidence type="ECO:0000259" key="5">
    <source>
        <dbReference type="PROSITE" id="PS52035"/>
    </source>
</evidence>
<comment type="caution">
    <text evidence="6">The sequence shown here is derived from an EMBL/GenBank/DDBJ whole genome shotgun (WGS) entry which is preliminary data.</text>
</comment>
<dbReference type="Pfam" id="PF00246">
    <property type="entry name" value="Peptidase_M14"/>
    <property type="match status" value="1"/>
</dbReference>
<dbReference type="Proteomes" id="UP000708576">
    <property type="component" value="Unassembled WGS sequence"/>
</dbReference>
<dbReference type="CDD" id="cd06241">
    <property type="entry name" value="M14-like"/>
    <property type="match status" value="1"/>
</dbReference>
<accession>A0ABS5JWK3</accession>
<evidence type="ECO:0000256" key="4">
    <source>
        <dbReference type="SAM" id="SignalP"/>
    </source>
</evidence>
<name>A0ABS5JWK3_9BACT</name>
<evidence type="ECO:0000256" key="1">
    <source>
        <dbReference type="ARBA" id="ARBA00001947"/>
    </source>
</evidence>
<dbReference type="RefSeq" id="WP_212215968.1">
    <property type="nucleotide sequence ID" value="NZ_JAGUCO010000006.1"/>
</dbReference>
<evidence type="ECO:0000256" key="2">
    <source>
        <dbReference type="ARBA" id="ARBA00005988"/>
    </source>
</evidence>
<keyword evidence="4" id="KW-0732">Signal</keyword>
<dbReference type="Gene3D" id="3.40.630.10">
    <property type="entry name" value="Zn peptidases"/>
    <property type="match status" value="1"/>
</dbReference>
<evidence type="ECO:0000256" key="3">
    <source>
        <dbReference type="PROSITE-ProRule" id="PRU01379"/>
    </source>
</evidence>
<gene>
    <name evidence="6" type="ORF">KEM10_10585</name>
</gene>
<dbReference type="EMBL" id="JAGUCO010000006">
    <property type="protein sequence ID" value="MBS2098726.1"/>
    <property type="molecule type" value="Genomic_DNA"/>
</dbReference>
<keyword evidence="7" id="KW-1185">Reference proteome</keyword>
<organism evidence="6 7">
    <name type="scientific">Carboxylicivirga linearis</name>
    <dbReference type="NCBI Taxonomy" id="1628157"/>
    <lineage>
        <taxon>Bacteria</taxon>
        <taxon>Pseudomonadati</taxon>
        <taxon>Bacteroidota</taxon>
        <taxon>Bacteroidia</taxon>
        <taxon>Marinilabiliales</taxon>
        <taxon>Marinilabiliaceae</taxon>
        <taxon>Carboxylicivirga</taxon>
    </lineage>
</organism>
<dbReference type="PANTHER" id="PTHR11705">
    <property type="entry name" value="PROTEASE FAMILY M14 CARBOXYPEPTIDASE A,B"/>
    <property type="match status" value="1"/>
</dbReference>
<dbReference type="PANTHER" id="PTHR11705:SF145">
    <property type="entry name" value="PEPTIDASE M14 CARBOXYPEPTIDASE A DOMAIN-CONTAINING PROTEIN"/>
    <property type="match status" value="1"/>
</dbReference>
<comment type="similarity">
    <text evidence="2 3">Belongs to the peptidase M14 family.</text>
</comment>
<dbReference type="InterPro" id="IPR000834">
    <property type="entry name" value="Peptidase_M14"/>
</dbReference>
<dbReference type="SUPFAM" id="SSF53187">
    <property type="entry name" value="Zn-dependent exopeptidases"/>
    <property type="match status" value="1"/>
</dbReference>
<dbReference type="PROSITE" id="PS52035">
    <property type="entry name" value="PEPTIDASE_M14"/>
    <property type="match status" value="1"/>
</dbReference>
<feature type="domain" description="Peptidase M14" evidence="5">
    <location>
        <begin position="30"/>
        <end position="342"/>
    </location>
</feature>
<evidence type="ECO:0000313" key="6">
    <source>
        <dbReference type="EMBL" id="MBS2098726.1"/>
    </source>
</evidence>
<feature type="chain" id="PRO_5046700245" description="Peptidase M14 domain-containing protein" evidence="4">
    <location>
        <begin position="21"/>
        <end position="531"/>
    </location>
</feature>